<organism evidence="1 2">
    <name type="scientific">Neofusicoccum ribis</name>
    <dbReference type="NCBI Taxonomy" id="45134"/>
    <lineage>
        <taxon>Eukaryota</taxon>
        <taxon>Fungi</taxon>
        <taxon>Dikarya</taxon>
        <taxon>Ascomycota</taxon>
        <taxon>Pezizomycotina</taxon>
        <taxon>Dothideomycetes</taxon>
        <taxon>Dothideomycetes incertae sedis</taxon>
        <taxon>Botryosphaeriales</taxon>
        <taxon>Botryosphaeriaceae</taxon>
        <taxon>Neofusicoccum</taxon>
    </lineage>
</organism>
<dbReference type="EMBL" id="JAJVDC020000262">
    <property type="protein sequence ID" value="KAL1616534.1"/>
    <property type="molecule type" value="Genomic_DNA"/>
</dbReference>
<dbReference type="Proteomes" id="UP001521116">
    <property type="component" value="Unassembled WGS sequence"/>
</dbReference>
<sequence length="347" mass="37119">MARADLGVHLVGSLCGAETASDAFRKSTAAFPNRLRRLPDGEPGHRGGFTGFQREVLARHIPEAIRDWTLQTPGPAIPAAQLAATLAKLPSPLATGYDAAAIESYATFAQLRAAGAIPARTRFQVCLPTAAGVMVFAATGYQAALEPVYERALVAALRGVLAAVPPDDLAVQVDVASEIATLEGVYYPHCAPYYPGPVLAHVVERVRVLVDAVPPEVEVGLHLCYGDLGHEHFVQPRDTGLLVEVAGAVMKAVGRGLQWVHLPVPKDRDDEAYFEPLKGLEWGQTELYLGLVHPGDAEGTERRLRTAERVLGHRRFGVGSECGMGRTPAEEFESIAKISTEVSSPVV</sequence>
<evidence type="ECO:0000313" key="1">
    <source>
        <dbReference type="EMBL" id="KAL1616534.1"/>
    </source>
</evidence>
<keyword evidence="2" id="KW-1185">Reference proteome</keyword>
<reference evidence="1 2" key="1">
    <citation type="submission" date="2024-02" db="EMBL/GenBank/DDBJ databases">
        <title>De novo assembly and annotation of 12 fungi associated with fruit tree decline syndrome in Ontario, Canada.</title>
        <authorList>
            <person name="Sulman M."/>
            <person name="Ellouze W."/>
            <person name="Ilyukhin E."/>
        </authorList>
    </citation>
    <scope>NUCLEOTIDE SEQUENCE [LARGE SCALE GENOMIC DNA]</scope>
    <source>
        <strain evidence="1 2">M1-105</strain>
    </source>
</reference>
<evidence type="ECO:0008006" key="3">
    <source>
        <dbReference type="Google" id="ProtNLM"/>
    </source>
</evidence>
<dbReference type="Gene3D" id="3.20.20.210">
    <property type="match status" value="1"/>
</dbReference>
<dbReference type="InterPro" id="IPR038071">
    <property type="entry name" value="UROD/MetE-like_sf"/>
</dbReference>
<protein>
    <recommendedName>
        <fullName evidence="3">Methionine synthase</fullName>
    </recommendedName>
</protein>
<comment type="caution">
    <text evidence="1">The sequence shown here is derived from an EMBL/GenBank/DDBJ whole genome shotgun (WGS) entry which is preliminary data.</text>
</comment>
<gene>
    <name evidence="1" type="ORF">SLS56_011372</name>
</gene>
<dbReference type="SUPFAM" id="SSF51726">
    <property type="entry name" value="UROD/MetE-like"/>
    <property type="match status" value="1"/>
</dbReference>
<accession>A0ABR3SBV1</accession>
<name>A0ABR3SBV1_9PEZI</name>
<proteinExistence type="predicted"/>
<evidence type="ECO:0000313" key="2">
    <source>
        <dbReference type="Proteomes" id="UP001521116"/>
    </source>
</evidence>